<keyword evidence="1" id="KW-0472">Membrane</keyword>
<evidence type="ECO:0000259" key="2">
    <source>
        <dbReference type="Pfam" id="PF14285"/>
    </source>
</evidence>
<feature type="domain" description="DUF4367" evidence="2">
    <location>
        <begin position="104"/>
        <end position="150"/>
    </location>
</feature>
<evidence type="ECO:0000313" key="4">
    <source>
        <dbReference type="Proteomes" id="UP000254060"/>
    </source>
</evidence>
<dbReference type="OrthoDB" id="2856927at2"/>
<gene>
    <name evidence="3" type="ORF">NCTC13163_02776</name>
</gene>
<keyword evidence="1" id="KW-1133">Transmembrane helix</keyword>
<reference evidence="3 4" key="1">
    <citation type="submission" date="2018-06" db="EMBL/GenBank/DDBJ databases">
        <authorList>
            <consortium name="Pathogen Informatics"/>
            <person name="Doyle S."/>
        </authorList>
    </citation>
    <scope>NUCLEOTIDE SEQUENCE [LARGE SCALE GENOMIC DNA]</scope>
    <source>
        <strain evidence="3 4">NCTC13163</strain>
    </source>
</reference>
<sequence length="152" mass="17557">MTHNPERRNNRLIFKIIFGMILSLLIIGRIPLQLPLAFTTSFVPFEVSEPAYLPIDATDQYSNLVNLKQVKLVYKNEAESLTVWATTDLGWNHVTRWDEPIELLDGSNGYYTEVDQIKIVSWQHENVEYAIDYSGNRLSKEELVKIASSIER</sequence>
<name>A0A377FYE5_9BACL</name>
<dbReference type="InterPro" id="IPR025377">
    <property type="entry name" value="DUF4367"/>
</dbReference>
<dbReference type="Pfam" id="PF14285">
    <property type="entry name" value="DUF4367"/>
    <property type="match status" value="1"/>
</dbReference>
<dbReference type="AlphaFoldDB" id="A0A377FYE5"/>
<evidence type="ECO:0000313" key="3">
    <source>
        <dbReference type="EMBL" id="STO09343.1"/>
    </source>
</evidence>
<accession>A0A377FYE5</accession>
<keyword evidence="1" id="KW-0812">Transmembrane</keyword>
<protein>
    <recommendedName>
        <fullName evidence="2">DUF4367 domain-containing protein</fullName>
    </recommendedName>
</protein>
<organism evidence="3 4">
    <name type="scientific">Exiguobacterium aurantiacum</name>
    <dbReference type="NCBI Taxonomy" id="33987"/>
    <lineage>
        <taxon>Bacteria</taxon>
        <taxon>Bacillati</taxon>
        <taxon>Bacillota</taxon>
        <taxon>Bacilli</taxon>
        <taxon>Bacillales</taxon>
        <taxon>Bacillales Family XII. Incertae Sedis</taxon>
        <taxon>Exiguobacterium</taxon>
    </lineage>
</organism>
<dbReference type="Proteomes" id="UP000254060">
    <property type="component" value="Unassembled WGS sequence"/>
</dbReference>
<dbReference type="EMBL" id="UGGP01000001">
    <property type="protein sequence ID" value="STO09343.1"/>
    <property type="molecule type" value="Genomic_DNA"/>
</dbReference>
<feature type="transmembrane region" description="Helical" evidence="1">
    <location>
        <begin position="12"/>
        <end position="32"/>
    </location>
</feature>
<evidence type="ECO:0000256" key="1">
    <source>
        <dbReference type="SAM" id="Phobius"/>
    </source>
</evidence>
<dbReference type="RefSeq" id="WP_029333779.1">
    <property type="nucleotide sequence ID" value="NZ_UGGP01000001.1"/>
</dbReference>
<proteinExistence type="predicted"/>